<feature type="region of interest" description="Disordered" evidence="1">
    <location>
        <begin position="617"/>
        <end position="637"/>
    </location>
</feature>
<organism evidence="2 3">
    <name type="scientific">Fistulifera solaris</name>
    <name type="common">Oleaginous diatom</name>
    <dbReference type="NCBI Taxonomy" id="1519565"/>
    <lineage>
        <taxon>Eukaryota</taxon>
        <taxon>Sar</taxon>
        <taxon>Stramenopiles</taxon>
        <taxon>Ochrophyta</taxon>
        <taxon>Bacillariophyta</taxon>
        <taxon>Bacillariophyceae</taxon>
        <taxon>Bacillariophycidae</taxon>
        <taxon>Naviculales</taxon>
        <taxon>Naviculaceae</taxon>
        <taxon>Fistulifera</taxon>
    </lineage>
</organism>
<accession>A0A1Z5JAP9</accession>
<feature type="region of interest" description="Disordered" evidence="1">
    <location>
        <begin position="335"/>
        <end position="357"/>
    </location>
</feature>
<protein>
    <submittedName>
        <fullName evidence="2">Uncharacterized protein</fullName>
    </submittedName>
</protein>
<keyword evidence="3" id="KW-1185">Reference proteome</keyword>
<gene>
    <name evidence="2" type="ORF">FisN_2Lh502</name>
</gene>
<dbReference type="AlphaFoldDB" id="A0A1Z5JAP9"/>
<evidence type="ECO:0000313" key="2">
    <source>
        <dbReference type="EMBL" id="GAX10972.1"/>
    </source>
</evidence>
<dbReference type="EMBL" id="BDSP01000032">
    <property type="protein sequence ID" value="GAX10972.1"/>
    <property type="molecule type" value="Genomic_DNA"/>
</dbReference>
<evidence type="ECO:0000256" key="1">
    <source>
        <dbReference type="SAM" id="MobiDB-lite"/>
    </source>
</evidence>
<name>A0A1Z5JAP9_FISSO</name>
<comment type="caution">
    <text evidence="2">The sequence shown here is derived from an EMBL/GenBank/DDBJ whole genome shotgun (WGS) entry which is preliminary data.</text>
</comment>
<proteinExistence type="predicted"/>
<reference evidence="2 3" key="1">
    <citation type="journal article" date="2015" name="Plant Cell">
        <title>Oil accumulation by the oleaginous diatom Fistulifera solaris as revealed by the genome and transcriptome.</title>
        <authorList>
            <person name="Tanaka T."/>
            <person name="Maeda Y."/>
            <person name="Veluchamy A."/>
            <person name="Tanaka M."/>
            <person name="Abida H."/>
            <person name="Marechal E."/>
            <person name="Bowler C."/>
            <person name="Muto M."/>
            <person name="Sunaga Y."/>
            <person name="Tanaka M."/>
            <person name="Yoshino T."/>
            <person name="Taniguchi T."/>
            <person name="Fukuda Y."/>
            <person name="Nemoto M."/>
            <person name="Matsumoto M."/>
            <person name="Wong P.S."/>
            <person name="Aburatani S."/>
            <person name="Fujibuchi W."/>
        </authorList>
    </citation>
    <scope>NUCLEOTIDE SEQUENCE [LARGE SCALE GENOMIC DNA]</scope>
    <source>
        <strain evidence="2 3">JPCC DA0580</strain>
    </source>
</reference>
<sequence length="637" mass="72311">MLRRTPPLQMSAGMRRILKNKGRVIDYIRQSVKAGTYRTSEELEQVMKERNDSDDDLRVVMRRFRQDIIRGSQIHDYPIEYRILEQHPPIPDPPVIPKKYLRTMPKQPNPVEPLVEKYYRRQQRVEEEESTQLSVEEYYRRLLGVPAPSLAGSSGSSTSLALKPASLQKAYAAAITHYKLQRTQNMSDEDAVQAVDELLKEQEKTEIQVSGQRAQAVAKANPRMIGNQYAPKIKSNKTNEDAEETNELGADKTLDSIFADNPRLIEGMMRWSDRLQAVPYREWTVGSSTALDHWIARCILGLSEETWWSVVEGDEYSAVGRDIVAVREALFPETGGSLAAQQEDEENDEIEEEDISTSGKTVEELLASLGALKVSDDEAKTSVSEEQEPMAHELDQLVDQLQVWRKKQLKTPYAQWSTEEQTSFDSWLKNEYVAQVMPGSQGEIDFTATREALLSDPPIDSRAESDAFWDALQDERTARAWLEQHSEQRLPAAAAPWIPGGFWKLSESEQLDRILNLGALRPLLDEYATPSGRAAFLQEHLTTLLTGVPLEHFVRDDLGPIEASEIGKKEGRFSMEKQAFGENANVILQAWNQQKAGRAKYEERLFQTGRLGLRYSDKLPSESEISDANEDKRNQQT</sequence>
<dbReference type="Proteomes" id="UP000198406">
    <property type="component" value="Unassembled WGS sequence"/>
</dbReference>
<feature type="compositionally biased region" description="Acidic residues" evidence="1">
    <location>
        <begin position="342"/>
        <end position="355"/>
    </location>
</feature>
<dbReference type="InParanoid" id="A0A1Z5JAP9"/>
<evidence type="ECO:0000313" key="3">
    <source>
        <dbReference type="Proteomes" id="UP000198406"/>
    </source>
</evidence>
<dbReference type="OrthoDB" id="44649at2759"/>